<sequence>MCSMIIEGGSFTNVTSTTLVEKLNLQIAKHPSGIGKLKVHKQVSMPIAIGKYKDEVLCNVKITLTPLSPKQVFEDQIKMRKENVRNQKNKRVRDLYNKLHRLYQRSKSVEDYYKQVYIMRAQVEESQEATMARFLHGLNREIQDIKDTCLEHHLTLVIKGRVERRGALERLAVLKKGMRLKETEKRRESHHHLIPLGQAILSVLSA</sequence>
<name>A0A371GJH4_MUCPR</name>
<dbReference type="PANTHER" id="PTHR35046:SF9">
    <property type="entry name" value="RNA-DIRECTED DNA POLYMERASE"/>
    <property type="match status" value="1"/>
</dbReference>
<proteinExistence type="predicted"/>
<protein>
    <recommendedName>
        <fullName evidence="1">Retrotransposon gag domain-containing protein</fullName>
    </recommendedName>
</protein>
<evidence type="ECO:0000313" key="3">
    <source>
        <dbReference type="Proteomes" id="UP000257109"/>
    </source>
</evidence>
<dbReference type="Pfam" id="PF03732">
    <property type="entry name" value="Retrotrans_gag"/>
    <property type="match status" value="1"/>
</dbReference>
<reference evidence="2" key="1">
    <citation type="submission" date="2018-05" db="EMBL/GenBank/DDBJ databases">
        <title>Draft genome of Mucuna pruriens seed.</title>
        <authorList>
            <person name="Nnadi N.E."/>
            <person name="Vos R."/>
            <person name="Hasami M.H."/>
            <person name="Devisetty U.K."/>
            <person name="Aguiy J.C."/>
        </authorList>
    </citation>
    <scope>NUCLEOTIDE SEQUENCE [LARGE SCALE GENOMIC DNA]</scope>
    <source>
        <strain evidence="2">JCA_2017</strain>
    </source>
</reference>
<feature type="non-terminal residue" evidence="2">
    <location>
        <position position="1"/>
    </location>
</feature>
<dbReference type="AlphaFoldDB" id="A0A371GJH4"/>
<dbReference type="PANTHER" id="PTHR35046">
    <property type="entry name" value="ZINC KNUCKLE (CCHC-TYPE) FAMILY PROTEIN"/>
    <property type="match status" value="1"/>
</dbReference>
<dbReference type="InterPro" id="IPR005162">
    <property type="entry name" value="Retrotrans_gag_dom"/>
</dbReference>
<evidence type="ECO:0000259" key="1">
    <source>
        <dbReference type="Pfam" id="PF03732"/>
    </source>
</evidence>
<gene>
    <name evidence="2" type="ORF">CR513_27427</name>
</gene>
<accession>A0A371GJH4</accession>
<dbReference type="EMBL" id="QJKJ01005318">
    <property type="protein sequence ID" value="RDX90686.1"/>
    <property type="molecule type" value="Genomic_DNA"/>
</dbReference>
<feature type="domain" description="Retrotransposon gag" evidence="1">
    <location>
        <begin position="85"/>
        <end position="140"/>
    </location>
</feature>
<comment type="caution">
    <text evidence="2">The sequence shown here is derived from an EMBL/GenBank/DDBJ whole genome shotgun (WGS) entry which is preliminary data.</text>
</comment>
<dbReference type="Proteomes" id="UP000257109">
    <property type="component" value="Unassembled WGS sequence"/>
</dbReference>
<organism evidence="2 3">
    <name type="scientific">Mucuna pruriens</name>
    <name type="common">Velvet bean</name>
    <name type="synonym">Dolichos pruriens</name>
    <dbReference type="NCBI Taxonomy" id="157652"/>
    <lineage>
        <taxon>Eukaryota</taxon>
        <taxon>Viridiplantae</taxon>
        <taxon>Streptophyta</taxon>
        <taxon>Embryophyta</taxon>
        <taxon>Tracheophyta</taxon>
        <taxon>Spermatophyta</taxon>
        <taxon>Magnoliopsida</taxon>
        <taxon>eudicotyledons</taxon>
        <taxon>Gunneridae</taxon>
        <taxon>Pentapetalae</taxon>
        <taxon>rosids</taxon>
        <taxon>fabids</taxon>
        <taxon>Fabales</taxon>
        <taxon>Fabaceae</taxon>
        <taxon>Papilionoideae</taxon>
        <taxon>50 kb inversion clade</taxon>
        <taxon>NPAAA clade</taxon>
        <taxon>indigoferoid/millettioid clade</taxon>
        <taxon>Phaseoleae</taxon>
        <taxon>Mucuna</taxon>
    </lineage>
</organism>
<evidence type="ECO:0000313" key="2">
    <source>
        <dbReference type="EMBL" id="RDX90686.1"/>
    </source>
</evidence>
<dbReference type="OrthoDB" id="1747743at2759"/>
<keyword evidence="3" id="KW-1185">Reference proteome</keyword>